<dbReference type="GO" id="GO:0001671">
    <property type="term" value="F:ATPase activator activity"/>
    <property type="evidence" value="ECO:0007669"/>
    <property type="project" value="TreeGrafter"/>
</dbReference>
<sequence>MQGLLALLDDRRPRLTLDESLIGTNPGLGFRPISSRTEEGSLIWYDIQNHTTSNKWVNLLDEFLDSYVQNQTGKNYQHCDFNRTADDGNVCMVDLEQFGPCSPTNVYGYNGSSPCVFLKLNKIYGWEPEYYTEYVEEMPEELQIKINNTEPSERNQVWISCEGTNPVDKENLHGFEYHPKRGFPSYYFPYTNTPNYLSPLIAVQVLNPQPNVLISVECRAWAKNINYRGGDLQREGSISFEILIDDKDQKE</sequence>
<evidence type="ECO:0000256" key="4">
    <source>
        <dbReference type="ARBA" id="ARBA00022968"/>
    </source>
</evidence>
<proteinExistence type="inferred from homology"/>
<dbReference type="InterPro" id="IPR000402">
    <property type="entry name" value="Na/K_ATPase_sub_beta"/>
</dbReference>
<comment type="caution">
    <text evidence="7">The sequence shown here is derived from an EMBL/GenBank/DDBJ whole genome shotgun (WGS) entry which is preliminary data.</text>
</comment>
<evidence type="ECO:0000256" key="2">
    <source>
        <dbReference type="ARBA" id="ARBA00005876"/>
    </source>
</evidence>
<dbReference type="Proteomes" id="UP000292052">
    <property type="component" value="Unassembled WGS sequence"/>
</dbReference>
<evidence type="ECO:0000256" key="3">
    <source>
        <dbReference type="ARBA" id="ARBA00022692"/>
    </source>
</evidence>
<protein>
    <submittedName>
        <fullName evidence="7">Na K-ATPase domain containing protein</fullName>
    </submittedName>
</protein>
<dbReference type="PANTHER" id="PTHR11523:SF31">
    <property type="entry name" value="AT04468P-RELATED"/>
    <property type="match status" value="1"/>
</dbReference>
<dbReference type="Pfam" id="PF00287">
    <property type="entry name" value="Na_K-ATPase"/>
    <property type="match status" value="1"/>
</dbReference>
<dbReference type="GO" id="GO:0005890">
    <property type="term" value="C:sodium:potassium-exchanging ATPase complex"/>
    <property type="evidence" value="ECO:0007669"/>
    <property type="project" value="InterPro"/>
</dbReference>
<name>A0A482VPR4_ASBVE</name>
<dbReference type="GO" id="GO:0030007">
    <property type="term" value="P:intracellular potassium ion homeostasis"/>
    <property type="evidence" value="ECO:0007669"/>
    <property type="project" value="TreeGrafter"/>
</dbReference>
<organism evidence="7 8">
    <name type="scientific">Asbolus verrucosus</name>
    <name type="common">Desert ironclad beetle</name>
    <dbReference type="NCBI Taxonomy" id="1661398"/>
    <lineage>
        <taxon>Eukaryota</taxon>
        <taxon>Metazoa</taxon>
        <taxon>Ecdysozoa</taxon>
        <taxon>Arthropoda</taxon>
        <taxon>Hexapoda</taxon>
        <taxon>Insecta</taxon>
        <taxon>Pterygota</taxon>
        <taxon>Neoptera</taxon>
        <taxon>Endopterygota</taxon>
        <taxon>Coleoptera</taxon>
        <taxon>Polyphaga</taxon>
        <taxon>Cucujiformia</taxon>
        <taxon>Tenebrionidae</taxon>
        <taxon>Pimeliinae</taxon>
        <taxon>Asbolus</taxon>
    </lineage>
</organism>
<dbReference type="STRING" id="1661398.A0A482VPR4"/>
<keyword evidence="5" id="KW-1133">Transmembrane helix</keyword>
<dbReference type="GO" id="GO:0036376">
    <property type="term" value="P:sodium ion export across plasma membrane"/>
    <property type="evidence" value="ECO:0007669"/>
    <property type="project" value="TreeGrafter"/>
</dbReference>
<accession>A0A482VPR4</accession>
<dbReference type="Gene3D" id="2.60.40.1660">
    <property type="entry name" value="Na, k-atpase alpha subunit"/>
    <property type="match status" value="1"/>
</dbReference>
<evidence type="ECO:0000256" key="1">
    <source>
        <dbReference type="ARBA" id="ARBA00004606"/>
    </source>
</evidence>
<dbReference type="OrthoDB" id="5912413at2759"/>
<comment type="similarity">
    <text evidence="2">Belongs to the X(+)/potassium ATPases subunit beta family.</text>
</comment>
<gene>
    <name evidence="7" type="ORF">BDFB_003616</name>
</gene>
<evidence type="ECO:0000256" key="6">
    <source>
        <dbReference type="ARBA" id="ARBA00023136"/>
    </source>
</evidence>
<dbReference type="InterPro" id="IPR038702">
    <property type="entry name" value="Na/K_ATPase_sub_beta_sf"/>
</dbReference>
<keyword evidence="6" id="KW-0472">Membrane</keyword>
<dbReference type="PANTHER" id="PTHR11523">
    <property type="entry name" value="SODIUM/POTASSIUM-DEPENDENT ATPASE BETA SUBUNIT"/>
    <property type="match status" value="1"/>
</dbReference>
<dbReference type="GO" id="GO:0006883">
    <property type="term" value="P:intracellular sodium ion homeostasis"/>
    <property type="evidence" value="ECO:0007669"/>
    <property type="project" value="TreeGrafter"/>
</dbReference>
<evidence type="ECO:0000313" key="8">
    <source>
        <dbReference type="Proteomes" id="UP000292052"/>
    </source>
</evidence>
<dbReference type="EMBL" id="QDEB01075912">
    <property type="protein sequence ID" value="RZC34892.1"/>
    <property type="molecule type" value="Genomic_DNA"/>
</dbReference>
<reference evidence="7 8" key="1">
    <citation type="submission" date="2017-03" db="EMBL/GenBank/DDBJ databases">
        <title>Genome of the blue death feigning beetle - Asbolus verrucosus.</title>
        <authorList>
            <person name="Rider S.D."/>
        </authorList>
    </citation>
    <scope>NUCLEOTIDE SEQUENCE [LARGE SCALE GENOMIC DNA]</scope>
    <source>
        <strain evidence="7">Butters</strain>
        <tissue evidence="7">Head and leg muscle</tissue>
    </source>
</reference>
<keyword evidence="4" id="KW-0735">Signal-anchor</keyword>
<dbReference type="AlphaFoldDB" id="A0A482VPR4"/>
<dbReference type="GO" id="GO:1990573">
    <property type="term" value="P:potassium ion import across plasma membrane"/>
    <property type="evidence" value="ECO:0007669"/>
    <property type="project" value="TreeGrafter"/>
</dbReference>
<evidence type="ECO:0000313" key="7">
    <source>
        <dbReference type="EMBL" id="RZC34892.1"/>
    </source>
</evidence>
<comment type="subcellular location">
    <subcellularLocation>
        <location evidence="1">Membrane</location>
        <topology evidence="1">Single-pass type II membrane protein</topology>
    </subcellularLocation>
</comment>
<keyword evidence="3" id="KW-0812">Transmembrane</keyword>
<keyword evidence="8" id="KW-1185">Reference proteome</keyword>
<evidence type="ECO:0000256" key="5">
    <source>
        <dbReference type="ARBA" id="ARBA00022989"/>
    </source>
</evidence>